<comment type="caution">
    <text evidence="2">The sequence shown here is derived from an EMBL/GenBank/DDBJ whole genome shotgun (WGS) entry which is preliminary data.</text>
</comment>
<protein>
    <submittedName>
        <fullName evidence="2">Uncharacterized protein</fullName>
    </submittedName>
</protein>
<evidence type="ECO:0000313" key="3">
    <source>
        <dbReference type="Proteomes" id="UP000239494"/>
    </source>
</evidence>
<keyword evidence="3" id="KW-1185">Reference proteome</keyword>
<keyword evidence="1" id="KW-1133">Transmembrane helix</keyword>
<reference evidence="2 3" key="1">
    <citation type="submission" date="2018-03" db="EMBL/GenBank/DDBJ databases">
        <title>Genomic Encyclopedia of Archaeal and Bacterial Type Strains, Phase II (KMG-II): from individual species to whole genera.</title>
        <authorList>
            <person name="Goeker M."/>
        </authorList>
    </citation>
    <scope>NUCLEOTIDE SEQUENCE [LARGE SCALE GENOMIC DNA]</scope>
    <source>
        <strain evidence="2 3">DSM 44720</strain>
    </source>
</reference>
<dbReference type="Proteomes" id="UP000239494">
    <property type="component" value="Unassembled WGS sequence"/>
</dbReference>
<dbReference type="EMBL" id="PVTF01000025">
    <property type="protein sequence ID" value="PRY29706.1"/>
    <property type="molecule type" value="Genomic_DNA"/>
</dbReference>
<organism evidence="2 3">
    <name type="scientific">Umezawaea tangerina</name>
    <dbReference type="NCBI Taxonomy" id="84725"/>
    <lineage>
        <taxon>Bacteria</taxon>
        <taxon>Bacillati</taxon>
        <taxon>Actinomycetota</taxon>
        <taxon>Actinomycetes</taxon>
        <taxon>Pseudonocardiales</taxon>
        <taxon>Pseudonocardiaceae</taxon>
        <taxon>Umezawaea</taxon>
    </lineage>
</organism>
<accession>A0A2T0S8I9</accession>
<evidence type="ECO:0000256" key="1">
    <source>
        <dbReference type="SAM" id="Phobius"/>
    </source>
</evidence>
<proteinExistence type="predicted"/>
<dbReference type="AlphaFoldDB" id="A0A2T0S8I9"/>
<gene>
    <name evidence="2" type="ORF">CLV43_12555</name>
</gene>
<keyword evidence="1" id="KW-0812">Transmembrane</keyword>
<feature type="transmembrane region" description="Helical" evidence="1">
    <location>
        <begin position="17"/>
        <end position="38"/>
    </location>
</feature>
<name>A0A2T0S8I9_9PSEU</name>
<keyword evidence="1" id="KW-0472">Membrane</keyword>
<sequence length="335" mass="37213">MSADARGIRSNLLQELFWTRTGLLLLSLIVTSGICLIISSGMDPGTFKNFLTSIGTGTMISAVVGFGQTLLTSSATQRALVTPVVEESRKALQELTAEYRALDREFFPSHVFEPTAKPDPAFNQLMMQDLDRTRLYCFRGFAGRYAASRLLLSQSECELRAVLADPRDGSAIGDRARYLLRNEGADGDYDGIQTRLREQISIGLVGLFLARGRCSRIDVTIVSDPPVDRLELFDDSAWLTLYSNTGAGALRLYPRTLRFSEGSFLYGMERAEFLRVSKSRAGQHFVIGPNTTRVEFSALFEKITGASLSDSDFRSFEEKFHTFRREFSASAQLGS</sequence>
<evidence type="ECO:0000313" key="2">
    <source>
        <dbReference type="EMBL" id="PRY29706.1"/>
    </source>
</evidence>
<dbReference type="RefSeq" id="WP_106196872.1">
    <property type="nucleotide sequence ID" value="NZ_PVTF01000025.1"/>
</dbReference>
<feature type="transmembrane region" description="Helical" evidence="1">
    <location>
        <begin position="50"/>
        <end position="71"/>
    </location>
</feature>
<dbReference type="OrthoDB" id="3657699at2"/>